<name>A0AAD9MEG4_9PEZI</name>
<dbReference type="Proteomes" id="UP001217918">
    <property type="component" value="Unassembled WGS sequence"/>
</dbReference>
<protein>
    <submittedName>
        <fullName evidence="2">Uncharacterized protein</fullName>
    </submittedName>
</protein>
<keyword evidence="1" id="KW-0732">Signal</keyword>
<evidence type="ECO:0000313" key="3">
    <source>
        <dbReference type="Proteomes" id="UP001217918"/>
    </source>
</evidence>
<sequence>MRHSNLVLALFWAVASGLVLGTSRPDAGEVEPVSALSKRTPMFGGASSSGAGRSSTHQNEWIIRSFERYLPQGQQHMEAGQTYFFYTRVPWSSFLDYLRRDAPQPEAASAFLMTKETFWDVWTSEYMDKNHALRHATPTPVVGEHERMGLNKRPPRGGIWEHKIYYAFKVATPPGRELDKYLLAQSKQFRDAWVQIKRQHNREGQNSMPELNW</sequence>
<reference evidence="2" key="1">
    <citation type="journal article" date="2023" name="Mol. Plant Microbe Interact.">
        <title>Elucidating the Obligate Nature and Biological Capacity of an Invasive Fungal Corn Pathogen.</title>
        <authorList>
            <person name="MacCready J.S."/>
            <person name="Roggenkamp E.M."/>
            <person name="Gdanetz K."/>
            <person name="Chilvers M.I."/>
        </authorList>
    </citation>
    <scope>NUCLEOTIDE SEQUENCE</scope>
    <source>
        <strain evidence="2">PM02</strain>
    </source>
</reference>
<gene>
    <name evidence="2" type="ORF">P8C59_008319</name>
</gene>
<feature type="chain" id="PRO_5042259871" evidence="1">
    <location>
        <begin position="22"/>
        <end position="213"/>
    </location>
</feature>
<dbReference type="EMBL" id="JAQQPM010000007">
    <property type="protein sequence ID" value="KAK2074084.1"/>
    <property type="molecule type" value="Genomic_DNA"/>
</dbReference>
<dbReference type="AlphaFoldDB" id="A0AAD9MEG4"/>
<keyword evidence="3" id="KW-1185">Reference proteome</keyword>
<organism evidence="2 3">
    <name type="scientific">Phyllachora maydis</name>
    <dbReference type="NCBI Taxonomy" id="1825666"/>
    <lineage>
        <taxon>Eukaryota</taxon>
        <taxon>Fungi</taxon>
        <taxon>Dikarya</taxon>
        <taxon>Ascomycota</taxon>
        <taxon>Pezizomycotina</taxon>
        <taxon>Sordariomycetes</taxon>
        <taxon>Sordariomycetidae</taxon>
        <taxon>Phyllachorales</taxon>
        <taxon>Phyllachoraceae</taxon>
        <taxon>Phyllachora</taxon>
    </lineage>
</organism>
<proteinExistence type="predicted"/>
<evidence type="ECO:0000256" key="1">
    <source>
        <dbReference type="SAM" id="SignalP"/>
    </source>
</evidence>
<comment type="caution">
    <text evidence="2">The sequence shown here is derived from an EMBL/GenBank/DDBJ whole genome shotgun (WGS) entry which is preliminary data.</text>
</comment>
<accession>A0AAD9MEG4</accession>
<feature type="signal peptide" evidence="1">
    <location>
        <begin position="1"/>
        <end position="21"/>
    </location>
</feature>
<evidence type="ECO:0000313" key="2">
    <source>
        <dbReference type="EMBL" id="KAK2074084.1"/>
    </source>
</evidence>